<dbReference type="PANTHER" id="PTHR10961">
    <property type="entry name" value="PEROXISOMAL SARCOSINE OXIDASE"/>
    <property type="match status" value="1"/>
</dbReference>
<feature type="domain" description="FAD dependent oxidoreductase" evidence="6">
    <location>
        <begin position="8"/>
        <end position="396"/>
    </location>
</feature>
<dbReference type="InterPro" id="IPR045170">
    <property type="entry name" value="MTOX"/>
</dbReference>
<dbReference type="RefSeq" id="XP_033594184.1">
    <property type="nucleotide sequence ID" value="XM_033732335.1"/>
</dbReference>
<dbReference type="Gene3D" id="3.50.50.60">
    <property type="entry name" value="FAD/NAD(P)-binding domain"/>
    <property type="match status" value="1"/>
</dbReference>
<proteinExistence type="inferred from homology"/>
<dbReference type="Gene3D" id="3.30.9.10">
    <property type="entry name" value="D-Amino Acid Oxidase, subunit A, domain 2"/>
    <property type="match status" value="1"/>
</dbReference>
<comment type="cofactor">
    <cofactor evidence="1">
        <name>FAD</name>
        <dbReference type="ChEBI" id="CHEBI:57692"/>
    </cofactor>
</comment>
<comment type="similarity">
    <text evidence="2">Belongs to the MSOX/MTOX family.</text>
</comment>
<dbReference type="GO" id="GO:0050660">
    <property type="term" value="F:flavin adenine dinucleotide binding"/>
    <property type="evidence" value="ECO:0007669"/>
    <property type="project" value="InterPro"/>
</dbReference>
<keyword evidence="4" id="KW-0274">FAD</keyword>
<dbReference type="Pfam" id="PF01266">
    <property type="entry name" value="DAO"/>
    <property type="match status" value="1"/>
</dbReference>
<organism evidence="7 8">
    <name type="scientific">Neohortaea acidophila</name>
    <dbReference type="NCBI Taxonomy" id="245834"/>
    <lineage>
        <taxon>Eukaryota</taxon>
        <taxon>Fungi</taxon>
        <taxon>Dikarya</taxon>
        <taxon>Ascomycota</taxon>
        <taxon>Pezizomycotina</taxon>
        <taxon>Dothideomycetes</taxon>
        <taxon>Dothideomycetidae</taxon>
        <taxon>Mycosphaerellales</taxon>
        <taxon>Teratosphaeriaceae</taxon>
        <taxon>Neohortaea</taxon>
    </lineage>
</organism>
<keyword evidence="8" id="KW-1185">Reference proteome</keyword>
<dbReference type="InterPro" id="IPR036188">
    <property type="entry name" value="FAD/NAD-bd_sf"/>
</dbReference>
<gene>
    <name evidence="7" type="ORF">BDY17DRAFT_289287</name>
</gene>
<evidence type="ECO:0000256" key="5">
    <source>
        <dbReference type="ARBA" id="ARBA00023002"/>
    </source>
</evidence>
<evidence type="ECO:0000313" key="7">
    <source>
        <dbReference type="EMBL" id="KAF2487615.1"/>
    </source>
</evidence>
<dbReference type="OrthoDB" id="2219495at2759"/>
<dbReference type="GO" id="GO:0004657">
    <property type="term" value="F:proline dehydrogenase activity"/>
    <property type="evidence" value="ECO:0007669"/>
    <property type="project" value="TreeGrafter"/>
</dbReference>
<dbReference type="GeneID" id="54473337"/>
<evidence type="ECO:0000259" key="6">
    <source>
        <dbReference type="Pfam" id="PF01266"/>
    </source>
</evidence>
<protein>
    <submittedName>
        <fullName evidence="7">FAD dependent oxidoreductase</fullName>
    </submittedName>
</protein>
<dbReference type="SUPFAM" id="SSF54373">
    <property type="entry name" value="FAD-linked reductases, C-terminal domain"/>
    <property type="match status" value="1"/>
</dbReference>
<keyword evidence="3" id="KW-0285">Flavoprotein</keyword>
<evidence type="ECO:0000256" key="3">
    <source>
        <dbReference type="ARBA" id="ARBA00022630"/>
    </source>
</evidence>
<evidence type="ECO:0000256" key="2">
    <source>
        <dbReference type="ARBA" id="ARBA00010989"/>
    </source>
</evidence>
<sequence>MSSIPSSILIVGSGVFGLGTAYALTQRPEFKDTKITLLERLQFPAHDASSVDSSRIIRADYPDAAYSRLAAEALQIWRGDFGADGRYNESGLCIVLGKSDSELGKAYMEGSLKNVQEKLGLKVGRREEGGQLTVLENEAAVKEILGSMGGEVGQSGYVNWTSGWANAEAGLTHMRKLAEATGRIEFRTAEIKRLLFEDGSAVEGAELVDGQTVKADLTILATGAWSPKFIDLRGIASASGQVLSYFKVSKEEQARLGGNPALLDESYGFYIIPPLEGELKIARHGYGYANLQTIPHPERPDSGETIIVSLPRTKEDVHGLGVPPEAEQGCREFVASRIPDLADRPFSKTRICWYTDTPNSDWLIDHHPKYNGLFVATGGSGHGYKFLPVIGERVVDVLLRQDRDELGAELRKKWKWPEKRHASDHIWTDDWRGGRKGMILDEEFAK</sequence>
<keyword evidence="5" id="KW-0560">Oxidoreductase</keyword>
<dbReference type="EMBL" id="MU001631">
    <property type="protein sequence ID" value="KAF2487615.1"/>
    <property type="molecule type" value="Genomic_DNA"/>
</dbReference>
<evidence type="ECO:0000256" key="4">
    <source>
        <dbReference type="ARBA" id="ARBA00022827"/>
    </source>
</evidence>
<dbReference type="InterPro" id="IPR006076">
    <property type="entry name" value="FAD-dep_OxRdtase"/>
</dbReference>
<dbReference type="PANTHER" id="PTHR10961:SF46">
    <property type="entry name" value="PEROXISOMAL SARCOSINE OXIDASE"/>
    <property type="match status" value="1"/>
</dbReference>
<evidence type="ECO:0000256" key="1">
    <source>
        <dbReference type="ARBA" id="ARBA00001974"/>
    </source>
</evidence>
<evidence type="ECO:0000313" key="8">
    <source>
        <dbReference type="Proteomes" id="UP000799767"/>
    </source>
</evidence>
<dbReference type="Proteomes" id="UP000799767">
    <property type="component" value="Unassembled WGS sequence"/>
</dbReference>
<dbReference type="AlphaFoldDB" id="A0A6A6Q5M5"/>
<dbReference type="SUPFAM" id="SSF51905">
    <property type="entry name" value="FAD/NAD(P)-binding domain"/>
    <property type="match status" value="1"/>
</dbReference>
<dbReference type="GO" id="GO:0050031">
    <property type="term" value="F:L-pipecolate oxidase activity"/>
    <property type="evidence" value="ECO:0007669"/>
    <property type="project" value="TreeGrafter"/>
</dbReference>
<accession>A0A6A6Q5M5</accession>
<reference evidence="7" key="1">
    <citation type="journal article" date="2020" name="Stud. Mycol.">
        <title>101 Dothideomycetes genomes: a test case for predicting lifestyles and emergence of pathogens.</title>
        <authorList>
            <person name="Haridas S."/>
            <person name="Albert R."/>
            <person name="Binder M."/>
            <person name="Bloem J."/>
            <person name="Labutti K."/>
            <person name="Salamov A."/>
            <person name="Andreopoulos B."/>
            <person name="Baker S."/>
            <person name="Barry K."/>
            <person name="Bills G."/>
            <person name="Bluhm B."/>
            <person name="Cannon C."/>
            <person name="Castanera R."/>
            <person name="Culley D."/>
            <person name="Daum C."/>
            <person name="Ezra D."/>
            <person name="Gonzalez J."/>
            <person name="Henrissat B."/>
            <person name="Kuo A."/>
            <person name="Liang C."/>
            <person name="Lipzen A."/>
            <person name="Lutzoni F."/>
            <person name="Magnuson J."/>
            <person name="Mondo S."/>
            <person name="Nolan M."/>
            <person name="Ohm R."/>
            <person name="Pangilinan J."/>
            <person name="Park H.-J."/>
            <person name="Ramirez L."/>
            <person name="Alfaro M."/>
            <person name="Sun H."/>
            <person name="Tritt A."/>
            <person name="Yoshinaga Y."/>
            <person name="Zwiers L.-H."/>
            <person name="Turgeon B."/>
            <person name="Goodwin S."/>
            <person name="Spatafora J."/>
            <person name="Crous P."/>
            <person name="Grigoriev I."/>
        </authorList>
    </citation>
    <scope>NUCLEOTIDE SEQUENCE</scope>
    <source>
        <strain evidence="7">CBS 113389</strain>
    </source>
</reference>
<name>A0A6A6Q5M5_9PEZI</name>
<dbReference type="GO" id="GO:0008115">
    <property type="term" value="F:sarcosine oxidase activity"/>
    <property type="evidence" value="ECO:0007669"/>
    <property type="project" value="TreeGrafter"/>
</dbReference>